<dbReference type="AlphaFoldDB" id="A0A6A1WHD9"/>
<reference evidence="2 3" key="1">
    <citation type="journal article" date="2019" name="Plant Biotechnol. J.">
        <title>The red bayberry genome and genetic basis of sex determination.</title>
        <authorList>
            <person name="Jia H.M."/>
            <person name="Jia H.J."/>
            <person name="Cai Q.L."/>
            <person name="Wang Y."/>
            <person name="Zhao H.B."/>
            <person name="Yang W.F."/>
            <person name="Wang G.Y."/>
            <person name="Li Y.H."/>
            <person name="Zhan D.L."/>
            <person name="Shen Y.T."/>
            <person name="Niu Q.F."/>
            <person name="Chang L."/>
            <person name="Qiu J."/>
            <person name="Zhao L."/>
            <person name="Xie H.B."/>
            <person name="Fu W.Y."/>
            <person name="Jin J."/>
            <person name="Li X.W."/>
            <person name="Jiao Y."/>
            <person name="Zhou C.C."/>
            <person name="Tu T."/>
            <person name="Chai C.Y."/>
            <person name="Gao J.L."/>
            <person name="Fan L.J."/>
            <person name="van de Weg E."/>
            <person name="Wang J.Y."/>
            <person name="Gao Z.S."/>
        </authorList>
    </citation>
    <scope>NUCLEOTIDE SEQUENCE [LARGE SCALE GENOMIC DNA]</scope>
    <source>
        <tissue evidence="2">Leaves</tissue>
    </source>
</reference>
<protein>
    <submittedName>
        <fullName evidence="2">Uncharacterized protein</fullName>
    </submittedName>
</protein>
<comment type="caution">
    <text evidence="2">The sequence shown here is derived from an EMBL/GenBank/DDBJ whole genome shotgun (WGS) entry which is preliminary data.</text>
</comment>
<proteinExistence type="predicted"/>
<sequence length="143" mass="15566">MFDDKVDGEGDDAGASADSVDGAGASAEAAKDLSYSYFHWSVDRPAPSWSVGRLACPDDRERTGRPLVPPLVLHLLTLAPHLPTHGSPSRGLHRGSCHTVYASDRQNLCNNVRNRGQGLQNKHQFPTYPIYSNNTTILPTNDK</sequence>
<feature type="region of interest" description="Disordered" evidence="1">
    <location>
        <begin position="1"/>
        <end position="25"/>
    </location>
</feature>
<evidence type="ECO:0000313" key="2">
    <source>
        <dbReference type="EMBL" id="KAB1224263.1"/>
    </source>
</evidence>
<dbReference type="EMBL" id="RXIC02000020">
    <property type="protein sequence ID" value="KAB1224263.1"/>
    <property type="molecule type" value="Genomic_DNA"/>
</dbReference>
<gene>
    <name evidence="2" type="ORF">CJ030_MR2G019264</name>
</gene>
<dbReference type="Proteomes" id="UP000516437">
    <property type="component" value="Chromosome 2"/>
</dbReference>
<name>A0A6A1WHD9_9ROSI</name>
<feature type="compositionally biased region" description="Low complexity" evidence="1">
    <location>
        <begin position="13"/>
        <end position="25"/>
    </location>
</feature>
<keyword evidence="3" id="KW-1185">Reference proteome</keyword>
<evidence type="ECO:0000313" key="3">
    <source>
        <dbReference type="Proteomes" id="UP000516437"/>
    </source>
</evidence>
<accession>A0A6A1WHD9</accession>
<organism evidence="2 3">
    <name type="scientific">Morella rubra</name>
    <name type="common">Chinese bayberry</name>
    <dbReference type="NCBI Taxonomy" id="262757"/>
    <lineage>
        <taxon>Eukaryota</taxon>
        <taxon>Viridiplantae</taxon>
        <taxon>Streptophyta</taxon>
        <taxon>Embryophyta</taxon>
        <taxon>Tracheophyta</taxon>
        <taxon>Spermatophyta</taxon>
        <taxon>Magnoliopsida</taxon>
        <taxon>eudicotyledons</taxon>
        <taxon>Gunneridae</taxon>
        <taxon>Pentapetalae</taxon>
        <taxon>rosids</taxon>
        <taxon>fabids</taxon>
        <taxon>Fagales</taxon>
        <taxon>Myricaceae</taxon>
        <taxon>Morella</taxon>
    </lineage>
</organism>
<evidence type="ECO:0000256" key="1">
    <source>
        <dbReference type="SAM" id="MobiDB-lite"/>
    </source>
</evidence>